<dbReference type="RefSeq" id="WP_184091357.1">
    <property type="nucleotide sequence ID" value="NZ_JACIJF010000021.1"/>
</dbReference>
<feature type="region of interest" description="Disordered" evidence="1">
    <location>
        <begin position="80"/>
        <end position="101"/>
    </location>
</feature>
<organism evidence="2 3">
    <name type="scientific">Sphingomonas xinjiangensis</name>
    <dbReference type="NCBI Taxonomy" id="643568"/>
    <lineage>
        <taxon>Bacteria</taxon>
        <taxon>Pseudomonadati</taxon>
        <taxon>Pseudomonadota</taxon>
        <taxon>Alphaproteobacteria</taxon>
        <taxon>Sphingomonadales</taxon>
        <taxon>Sphingomonadaceae</taxon>
        <taxon>Sphingomonas</taxon>
    </lineage>
</organism>
<evidence type="ECO:0000313" key="2">
    <source>
        <dbReference type="EMBL" id="MBB5712647.1"/>
    </source>
</evidence>
<accession>A0A840YSK1</accession>
<keyword evidence="3" id="KW-1185">Reference proteome</keyword>
<protein>
    <submittedName>
        <fullName evidence="2">Uncharacterized protein</fullName>
    </submittedName>
</protein>
<evidence type="ECO:0000313" key="3">
    <source>
        <dbReference type="Proteomes" id="UP000527143"/>
    </source>
</evidence>
<comment type="caution">
    <text evidence="2">The sequence shown here is derived from an EMBL/GenBank/DDBJ whole genome shotgun (WGS) entry which is preliminary data.</text>
</comment>
<sequence length="101" mass="10962">MTTYPLSEPATIYAAGGDDGATADVVGQGTLTECADIVADMSLDKQKSTSIQMDKLDLRFEPQEVAELLSFLREEGVGLSNNEIADIRSPERRSPREDLPC</sequence>
<gene>
    <name evidence="2" type="ORF">FHT02_003907</name>
</gene>
<name>A0A840YSK1_9SPHN</name>
<proteinExistence type="predicted"/>
<feature type="compositionally biased region" description="Basic and acidic residues" evidence="1">
    <location>
        <begin position="85"/>
        <end position="101"/>
    </location>
</feature>
<dbReference type="AlphaFoldDB" id="A0A840YSK1"/>
<evidence type="ECO:0000256" key="1">
    <source>
        <dbReference type="SAM" id="MobiDB-lite"/>
    </source>
</evidence>
<reference evidence="2 3" key="1">
    <citation type="submission" date="2020-08" db="EMBL/GenBank/DDBJ databases">
        <title>Genomic Encyclopedia of Type Strains, Phase IV (KMG-IV): sequencing the most valuable type-strain genomes for metagenomic binning, comparative biology and taxonomic classification.</title>
        <authorList>
            <person name="Goeker M."/>
        </authorList>
    </citation>
    <scope>NUCLEOTIDE SEQUENCE [LARGE SCALE GENOMIC DNA]</scope>
    <source>
        <strain evidence="2 3">DSM 26736</strain>
    </source>
</reference>
<dbReference type="Proteomes" id="UP000527143">
    <property type="component" value="Unassembled WGS sequence"/>
</dbReference>
<dbReference type="EMBL" id="JACIJF010000021">
    <property type="protein sequence ID" value="MBB5712647.1"/>
    <property type="molecule type" value="Genomic_DNA"/>
</dbReference>